<gene>
    <name evidence="6" type="ORF">GCM10011372_27010</name>
</gene>
<sequence length="425" mass="47666">MADRLEVYLHDNRIATVARAPRRTREFVQLTWAEDFESSAVRLTESFAAIPGRAPAVNLVSRFLGGYAPEGNQRRAMAAERGIHERDLFGLLSEFGGSIAGALTFRLPDEPQRYEPSYEELSDAALRRLMKKAIEDHDQGIRDDSRSMIQGFQPKLLVAKLGDSDWLLPRGRAHSTHILKPQLASRPHKVVDEFYSHELARHAALAGFRSELLTVGPTRYLAIERFDRVVAGATVHLVHQEDAAQALGLEWTDDEAKFQDRTRQNSPERPSAYRIAEMVAGLGDDAVLHTWLRQLIFRVLVGDNDGHAKNVGILHLPGEDRLTDLYDAVPNLHQEGRIDWTMAFAIGGEFDHRKVSVDRIAEEAQSWGVLGRSAIETTIADSLARFTDALSHVRVPRGVSPGLRDAFEWNASRLVDGKQISERRH</sequence>
<dbReference type="InterPro" id="IPR052028">
    <property type="entry name" value="HipA_Ser/Thr_kinase"/>
</dbReference>
<feature type="domain" description="HipA-like C-terminal" evidence="4">
    <location>
        <begin position="149"/>
        <end position="386"/>
    </location>
</feature>
<evidence type="ECO:0000256" key="2">
    <source>
        <dbReference type="ARBA" id="ARBA00022679"/>
    </source>
</evidence>
<dbReference type="EMBL" id="BMMD01000016">
    <property type="protein sequence ID" value="GGJ87124.1"/>
    <property type="molecule type" value="Genomic_DNA"/>
</dbReference>
<reference evidence="6" key="1">
    <citation type="journal article" date="2014" name="Int. J. Syst. Evol. Microbiol.">
        <title>Complete genome sequence of Corynebacterium casei LMG S-19264T (=DSM 44701T), isolated from a smear-ripened cheese.</title>
        <authorList>
            <consortium name="US DOE Joint Genome Institute (JGI-PGF)"/>
            <person name="Walter F."/>
            <person name="Albersmeier A."/>
            <person name="Kalinowski J."/>
            <person name="Ruckert C."/>
        </authorList>
    </citation>
    <scope>NUCLEOTIDE SEQUENCE</scope>
    <source>
        <strain evidence="6">CGMCC 1.8984</strain>
    </source>
</reference>
<evidence type="ECO:0000256" key="3">
    <source>
        <dbReference type="ARBA" id="ARBA00022777"/>
    </source>
</evidence>
<evidence type="ECO:0000259" key="4">
    <source>
        <dbReference type="Pfam" id="PF07804"/>
    </source>
</evidence>
<dbReference type="PANTHER" id="PTHR37419:SF1">
    <property type="entry name" value="SERINE_THREONINE-PROTEIN KINASE TOXIN HIPA"/>
    <property type="match status" value="1"/>
</dbReference>
<dbReference type="RefSeq" id="WP_188743950.1">
    <property type="nucleotide sequence ID" value="NZ_BAABFW010000029.1"/>
</dbReference>
<dbReference type="GO" id="GO:0005829">
    <property type="term" value="C:cytosol"/>
    <property type="evidence" value="ECO:0007669"/>
    <property type="project" value="TreeGrafter"/>
</dbReference>
<name>A0A917UV74_9MICO</name>
<keyword evidence="3 6" id="KW-0418">Kinase</keyword>
<accession>A0A917UV74</accession>
<evidence type="ECO:0000313" key="6">
    <source>
        <dbReference type="EMBL" id="GGJ87124.1"/>
    </source>
</evidence>
<dbReference type="Pfam" id="PF07804">
    <property type="entry name" value="HipA_C"/>
    <property type="match status" value="1"/>
</dbReference>
<keyword evidence="7" id="KW-1185">Reference proteome</keyword>
<dbReference type="AlphaFoldDB" id="A0A917UV74"/>
<dbReference type="Pfam" id="PF13657">
    <property type="entry name" value="Couple_hipA"/>
    <property type="match status" value="1"/>
</dbReference>
<reference evidence="6" key="2">
    <citation type="submission" date="2020-09" db="EMBL/GenBank/DDBJ databases">
        <authorList>
            <person name="Sun Q."/>
            <person name="Zhou Y."/>
        </authorList>
    </citation>
    <scope>NUCLEOTIDE SEQUENCE</scope>
    <source>
        <strain evidence="6">CGMCC 1.8984</strain>
    </source>
</reference>
<comment type="similarity">
    <text evidence="1">Belongs to the HipA Ser/Thr kinase family.</text>
</comment>
<dbReference type="PANTHER" id="PTHR37419">
    <property type="entry name" value="SERINE/THREONINE-PROTEIN KINASE TOXIN HIPA"/>
    <property type="match status" value="1"/>
</dbReference>
<protein>
    <submittedName>
        <fullName evidence="6">Kinase</fullName>
    </submittedName>
</protein>
<comment type="caution">
    <text evidence="6">The sequence shown here is derived from an EMBL/GenBank/DDBJ whole genome shotgun (WGS) entry which is preliminary data.</text>
</comment>
<proteinExistence type="inferred from homology"/>
<organism evidence="6 7">
    <name type="scientific">Agromyces bauzanensis</name>
    <dbReference type="NCBI Taxonomy" id="1308924"/>
    <lineage>
        <taxon>Bacteria</taxon>
        <taxon>Bacillati</taxon>
        <taxon>Actinomycetota</taxon>
        <taxon>Actinomycetes</taxon>
        <taxon>Micrococcales</taxon>
        <taxon>Microbacteriaceae</taxon>
        <taxon>Agromyces</taxon>
    </lineage>
</organism>
<evidence type="ECO:0000256" key="1">
    <source>
        <dbReference type="ARBA" id="ARBA00010164"/>
    </source>
</evidence>
<evidence type="ECO:0000259" key="5">
    <source>
        <dbReference type="Pfam" id="PF13657"/>
    </source>
</evidence>
<dbReference type="InterPro" id="IPR017508">
    <property type="entry name" value="HipA_N1"/>
</dbReference>
<dbReference type="Proteomes" id="UP000636956">
    <property type="component" value="Unassembled WGS sequence"/>
</dbReference>
<keyword evidence="2" id="KW-0808">Transferase</keyword>
<feature type="domain" description="HipA N-terminal subdomain 1" evidence="5">
    <location>
        <begin position="5"/>
        <end position="105"/>
    </location>
</feature>
<dbReference type="GO" id="GO:0004674">
    <property type="term" value="F:protein serine/threonine kinase activity"/>
    <property type="evidence" value="ECO:0007669"/>
    <property type="project" value="TreeGrafter"/>
</dbReference>
<dbReference type="InterPro" id="IPR012893">
    <property type="entry name" value="HipA-like_C"/>
</dbReference>
<evidence type="ECO:0000313" key="7">
    <source>
        <dbReference type="Proteomes" id="UP000636956"/>
    </source>
</evidence>